<dbReference type="Pfam" id="PF07152">
    <property type="entry name" value="YaeQ"/>
    <property type="match status" value="1"/>
</dbReference>
<dbReference type="RefSeq" id="WP_211540908.1">
    <property type="nucleotide sequence ID" value="NZ_JAGTUK010000001.1"/>
</dbReference>
<reference evidence="1 2" key="1">
    <citation type="submission" date="2021-04" db="EMBL/GenBank/DDBJ databases">
        <title>Whole genome analysis of root endophytic bacterium Microbacterium paraoxydans ku-mp colonizing RP-bio226 rice variety.</title>
        <authorList>
            <person name="Ulaganathan K."/>
            <person name="Latha B."/>
        </authorList>
    </citation>
    <scope>NUCLEOTIDE SEQUENCE [LARGE SCALE GENOMIC DNA]</scope>
    <source>
        <strain evidence="2">ku-mp</strain>
    </source>
</reference>
<comment type="caution">
    <text evidence="1">The sequence shown here is derived from an EMBL/GenBank/DDBJ whole genome shotgun (WGS) entry which is preliminary data.</text>
</comment>
<dbReference type="PANTHER" id="PTHR38784:SF1">
    <property type="entry name" value="SUCROSE PHOSPHORYLASE"/>
    <property type="match status" value="1"/>
</dbReference>
<dbReference type="Proteomes" id="UP000678243">
    <property type="component" value="Unassembled WGS sequence"/>
</dbReference>
<evidence type="ECO:0000313" key="1">
    <source>
        <dbReference type="EMBL" id="MBS0022946.1"/>
    </source>
</evidence>
<dbReference type="PIRSF" id="PIRSF011484">
    <property type="entry name" value="YaeQ"/>
    <property type="match status" value="1"/>
</dbReference>
<dbReference type="InterPro" id="IPR038590">
    <property type="entry name" value="YaeQ_sf"/>
</dbReference>
<dbReference type="SUPFAM" id="SSF52980">
    <property type="entry name" value="Restriction endonuclease-like"/>
    <property type="match status" value="1"/>
</dbReference>
<dbReference type="Gene3D" id="3.10.640.10">
    <property type="entry name" value="Restriction endonuclease-like alpha-beta roll domain"/>
    <property type="match status" value="1"/>
</dbReference>
<protein>
    <submittedName>
        <fullName evidence="1">YaeQ family protein</fullName>
    </submittedName>
</protein>
<organism evidence="1 2">
    <name type="scientific">Microbacterium paraoxydans</name>
    <dbReference type="NCBI Taxonomy" id="199592"/>
    <lineage>
        <taxon>Bacteria</taxon>
        <taxon>Bacillati</taxon>
        <taxon>Actinomycetota</taxon>
        <taxon>Actinomycetes</taxon>
        <taxon>Micrococcales</taxon>
        <taxon>Microbacteriaceae</taxon>
        <taxon>Microbacterium</taxon>
    </lineage>
</organism>
<dbReference type="PANTHER" id="PTHR38784">
    <property type="entry name" value="SUCROSE PHOSPHORYLASE"/>
    <property type="match status" value="1"/>
</dbReference>
<evidence type="ECO:0000313" key="2">
    <source>
        <dbReference type="Proteomes" id="UP000678243"/>
    </source>
</evidence>
<gene>
    <name evidence="1" type="ORF">KE274_02355</name>
</gene>
<dbReference type="InterPro" id="IPR009822">
    <property type="entry name" value="YaeQ"/>
</dbReference>
<sequence length="179" mass="20002">MAIGSTLHTFDVQLADTDRGVYDDYSLRVARHPSETDAYMLTRVLAYGLEFAEGVTFGGSVSDTEEPAVLVRDLTGKILAWVEVGAPDAERLHHATRLAERTVVYTHRDPVKVMAPWADKRIHRAEDVRVFSFDPGFIDTATPHLERRNTLTLTVTERVLYLDLNGTSLTTAVHEHELG</sequence>
<keyword evidence="2" id="KW-1185">Reference proteome</keyword>
<dbReference type="EMBL" id="JAGTUK010000001">
    <property type="protein sequence ID" value="MBS0022946.1"/>
    <property type="molecule type" value="Genomic_DNA"/>
</dbReference>
<accession>A0ABS5IJ56</accession>
<dbReference type="InterPro" id="IPR011335">
    <property type="entry name" value="Restrct_endonuc-II-like"/>
</dbReference>
<name>A0ABS5IJ56_9MICO</name>
<proteinExistence type="predicted"/>
<dbReference type="SMART" id="SM01322">
    <property type="entry name" value="YaeQ"/>
    <property type="match status" value="1"/>
</dbReference>